<name>A0AA44DD65_STRE0</name>
<dbReference type="CDD" id="cd09755">
    <property type="entry name" value="Cas2_I-E"/>
    <property type="match status" value="1"/>
</dbReference>
<dbReference type="NCBIfam" id="TIGR01873">
    <property type="entry name" value="cas_CT1978"/>
    <property type="match status" value="1"/>
</dbReference>
<dbReference type="AlphaFoldDB" id="A0AA44DD65"/>
<dbReference type="RefSeq" id="WP_168438547.1">
    <property type="nucleotide sequence ID" value="NZ_JAAXOU010000070.1"/>
</dbReference>
<evidence type="ECO:0000313" key="2">
    <source>
        <dbReference type="Proteomes" id="UP000570003"/>
    </source>
</evidence>
<protein>
    <submittedName>
        <fullName evidence="1">Type I-E CRISPR-associated endoribonuclease Cas2</fullName>
    </submittedName>
</protein>
<proteinExistence type="predicted"/>
<reference evidence="1 2" key="1">
    <citation type="submission" date="2020-04" db="EMBL/GenBank/DDBJ databases">
        <title>MicrobeNet Type strains.</title>
        <authorList>
            <person name="Nicholson A.C."/>
        </authorList>
    </citation>
    <scope>NUCLEOTIDE SEQUENCE [LARGE SCALE GENOMIC DNA]</scope>
    <source>
        <strain evidence="1 2">DSM 40738</strain>
    </source>
</reference>
<dbReference type="InterPro" id="IPR010152">
    <property type="entry name" value="CRISPR-assoc_prot_Cas2_sub"/>
</dbReference>
<organism evidence="1 2">
    <name type="scientific">Streptomyces somaliensis (strain ATCC 33201 / DSM 40738 / JCM 12659 / KCTC 9044 / NCTC 11332 / NRRL B-12077 / IP 733)</name>
    <dbReference type="NCBI Taxonomy" id="1134445"/>
    <lineage>
        <taxon>Bacteria</taxon>
        <taxon>Bacillati</taxon>
        <taxon>Actinomycetota</taxon>
        <taxon>Actinomycetes</taxon>
        <taxon>Kitasatosporales</taxon>
        <taxon>Streptomycetaceae</taxon>
        <taxon>Streptomyces</taxon>
    </lineage>
</organism>
<sequence length="102" mass="11064">MAAMTLISLTAVPDHLRGALTRWLLEVTPELYIGTVSARVREELWSTVTATVGDGTAVLAYPSNNEQGFTLRTAGAQRRSPIDFDGLTLIGYNQSKETAKPI</sequence>
<dbReference type="Gene3D" id="3.30.70.240">
    <property type="match status" value="1"/>
</dbReference>
<dbReference type="Proteomes" id="UP000570003">
    <property type="component" value="Unassembled WGS sequence"/>
</dbReference>
<accession>A0AA44DD65</accession>
<gene>
    <name evidence="1" type="primary">cas2e</name>
    <name evidence="1" type="ORF">HGA06_09160</name>
</gene>
<evidence type="ECO:0000313" key="1">
    <source>
        <dbReference type="EMBL" id="NKY14324.1"/>
    </source>
</evidence>
<comment type="caution">
    <text evidence="1">The sequence shown here is derived from an EMBL/GenBank/DDBJ whole genome shotgun (WGS) entry which is preliminary data.</text>
</comment>
<dbReference type="Pfam" id="PF09707">
    <property type="entry name" value="Cas_Cas2CT1978"/>
    <property type="match status" value="1"/>
</dbReference>
<keyword evidence="2" id="KW-1185">Reference proteome</keyword>
<dbReference type="EMBL" id="JAAXOU010000070">
    <property type="protein sequence ID" value="NKY14324.1"/>
    <property type="molecule type" value="Genomic_DNA"/>
</dbReference>